<comment type="caution">
    <text evidence="1">The sequence shown here is derived from an EMBL/GenBank/DDBJ whole genome shotgun (WGS) entry which is preliminary data.</text>
</comment>
<dbReference type="Pfam" id="PF12322">
    <property type="entry name" value="T4_baseplate"/>
    <property type="match status" value="1"/>
</dbReference>
<dbReference type="RefSeq" id="WP_148742595.1">
    <property type="nucleotide sequence ID" value="NZ_VSTH01000098.1"/>
</dbReference>
<dbReference type="AlphaFoldDB" id="A0A5S4YHP1"/>
<evidence type="ECO:0000313" key="2">
    <source>
        <dbReference type="Proteomes" id="UP000324797"/>
    </source>
</evidence>
<protein>
    <submittedName>
        <fullName evidence="1">Phage baseplate protein</fullName>
    </submittedName>
</protein>
<name>A0A5S4YHP1_9BRAD</name>
<proteinExistence type="predicted"/>
<sequence length="232" mass="26034">MSRQDERALALLTAAHAHLSRAAAAELPIGERDRRLLTLYQDLFGPRLTALATCPECSESLELEFDAEVFGAALEHESGAEPAEAQLSFSHDGYNILFRLPNSRDVLALGHGRPDDENRLRLLERVVLRASCGEQEVPAADLPATLIRALEERLSLVDPHADIRLDLDCSACRAQWQAPFDVVSFLWSEVDAWALRLLRDVHRLARAYGWREADILALSSPRRQCYLELLDE</sequence>
<organism evidence="1 2">
    <name type="scientific">Bradyrhizobium hipponense</name>
    <dbReference type="NCBI Taxonomy" id="2605638"/>
    <lineage>
        <taxon>Bacteria</taxon>
        <taxon>Pseudomonadati</taxon>
        <taxon>Pseudomonadota</taxon>
        <taxon>Alphaproteobacteria</taxon>
        <taxon>Hyphomicrobiales</taxon>
        <taxon>Nitrobacteraceae</taxon>
        <taxon>Bradyrhizobium</taxon>
    </lineage>
</organism>
<dbReference type="EMBL" id="VSTH01000098">
    <property type="protein sequence ID" value="TYO63532.1"/>
    <property type="molecule type" value="Genomic_DNA"/>
</dbReference>
<dbReference type="InterPro" id="IPR024364">
    <property type="entry name" value="Baseplate_phage_T4-like"/>
</dbReference>
<keyword evidence="2" id="KW-1185">Reference proteome</keyword>
<evidence type="ECO:0000313" key="1">
    <source>
        <dbReference type="EMBL" id="TYO63532.1"/>
    </source>
</evidence>
<reference evidence="1 2" key="1">
    <citation type="submission" date="2019-08" db="EMBL/GenBank/DDBJ databases">
        <title>Bradyrhizobium hipponensis sp. nov., a rhizobium isolated from a Lupinus angustifolius root nodule in Tunisia.</title>
        <authorList>
            <person name="Off K."/>
            <person name="Rejili M."/>
            <person name="Mars M."/>
            <person name="Brachmann A."/>
            <person name="Marin M."/>
        </authorList>
    </citation>
    <scope>NUCLEOTIDE SEQUENCE [LARGE SCALE GENOMIC DNA]</scope>
    <source>
        <strain evidence="2">aSej3</strain>
    </source>
</reference>
<dbReference type="Proteomes" id="UP000324797">
    <property type="component" value="Unassembled WGS sequence"/>
</dbReference>
<accession>A0A5S4YHP1</accession>
<gene>
    <name evidence="1" type="ORF">FXV83_26875</name>
</gene>